<evidence type="ECO:0000313" key="2">
    <source>
        <dbReference type="EMBL" id="KAL2784266.1"/>
    </source>
</evidence>
<comment type="caution">
    <text evidence="2">The sequence shown here is derived from an EMBL/GenBank/DDBJ whole genome shotgun (WGS) entry which is preliminary data.</text>
</comment>
<dbReference type="PANTHER" id="PTHR43130">
    <property type="entry name" value="ARAC-FAMILY TRANSCRIPTIONAL REGULATOR"/>
    <property type="match status" value="1"/>
</dbReference>
<name>A0ABR4FLW9_9EURO</name>
<dbReference type="InterPro" id="IPR002818">
    <property type="entry name" value="DJ-1/PfpI"/>
</dbReference>
<dbReference type="EMBL" id="JBFTWV010000186">
    <property type="protein sequence ID" value="KAL2784266.1"/>
    <property type="molecule type" value="Genomic_DNA"/>
</dbReference>
<dbReference type="InterPro" id="IPR029062">
    <property type="entry name" value="Class_I_gatase-like"/>
</dbReference>
<evidence type="ECO:0000259" key="1">
    <source>
        <dbReference type="Pfam" id="PF01965"/>
    </source>
</evidence>
<evidence type="ECO:0000313" key="3">
    <source>
        <dbReference type="Proteomes" id="UP001610563"/>
    </source>
</evidence>
<organism evidence="2 3">
    <name type="scientific">Aspergillus keveii</name>
    <dbReference type="NCBI Taxonomy" id="714993"/>
    <lineage>
        <taxon>Eukaryota</taxon>
        <taxon>Fungi</taxon>
        <taxon>Dikarya</taxon>
        <taxon>Ascomycota</taxon>
        <taxon>Pezizomycotina</taxon>
        <taxon>Eurotiomycetes</taxon>
        <taxon>Eurotiomycetidae</taxon>
        <taxon>Eurotiales</taxon>
        <taxon>Aspergillaceae</taxon>
        <taxon>Aspergillus</taxon>
        <taxon>Aspergillus subgen. Nidulantes</taxon>
    </lineage>
</organism>
<dbReference type="Gene3D" id="3.40.50.880">
    <property type="match status" value="1"/>
</dbReference>
<dbReference type="Proteomes" id="UP001610563">
    <property type="component" value="Unassembled WGS sequence"/>
</dbReference>
<dbReference type="SUPFAM" id="SSF52317">
    <property type="entry name" value="Class I glutamine amidotransferase-like"/>
    <property type="match status" value="1"/>
</dbReference>
<sequence>MSTPLRIGVLIISKVRLIDLSCIDMFSLIDKTYLTEGNFPAPLRALGRTVEIHYIGATGKGTLTTTTASLALSLTDAYTDDTVAAGKLDILLIPGCFPDITPDEEGLELVRRHARSGTTILSVCSGCYVLGWSGVCEGRMVTGPRILIPALRRKFPGARWDDGQRMVRDGNIWSCGSITNGYYLVAEYMRQTGIPEPLIEAMYFVADAASRELEYKGTLAGKVVWLSWQIVKAVPIAIWRRASGLSRAS</sequence>
<feature type="domain" description="DJ-1/PfpI" evidence="1">
    <location>
        <begin position="41"/>
        <end position="190"/>
    </location>
</feature>
<proteinExistence type="predicted"/>
<protein>
    <submittedName>
        <fullName evidence="2">ThiJ/PfpI family protein</fullName>
    </submittedName>
</protein>
<dbReference type="Pfam" id="PF01965">
    <property type="entry name" value="DJ-1_PfpI"/>
    <property type="match status" value="1"/>
</dbReference>
<dbReference type="InterPro" id="IPR052158">
    <property type="entry name" value="INH-QAR"/>
</dbReference>
<dbReference type="PANTHER" id="PTHR43130:SF7">
    <property type="entry name" value="DJ-1_PFPI DOMAIN-CONTAINING PROTEIN"/>
    <property type="match status" value="1"/>
</dbReference>
<reference evidence="2 3" key="1">
    <citation type="submission" date="2024-07" db="EMBL/GenBank/DDBJ databases">
        <title>Section-level genome sequencing and comparative genomics of Aspergillus sections Usti and Cavernicolus.</title>
        <authorList>
            <consortium name="Lawrence Berkeley National Laboratory"/>
            <person name="Nybo J.L."/>
            <person name="Vesth T.C."/>
            <person name="Theobald S."/>
            <person name="Frisvad J.C."/>
            <person name="Larsen T.O."/>
            <person name="Kjaerboelling I."/>
            <person name="Rothschild-Mancinelli K."/>
            <person name="Lyhne E.K."/>
            <person name="Kogle M.E."/>
            <person name="Barry K."/>
            <person name="Clum A."/>
            <person name="Na H."/>
            <person name="Ledsgaard L."/>
            <person name="Lin J."/>
            <person name="Lipzen A."/>
            <person name="Kuo A."/>
            <person name="Riley R."/>
            <person name="Mondo S."/>
            <person name="Labutti K."/>
            <person name="Haridas S."/>
            <person name="Pangalinan J."/>
            <person name="Salamov A.A."/>
            <person name="Simmons B.A."/>
            <person name="Magnuson J.K."/>
            <person name="Chen J."/>
            <person name="Drula E."/>
            <person name="Henrissat B."/>
            <person name="Wiebenga A."/>
            <person name="Lubbers R.J."/>
            <person name="Gomes A.C."/>
            <person name="Makela M.R."/>
            <person name="Stajich J."/>
            <person name="Grigoriev I.V."/>
            <person name="Mortensen U.H."/>
            <person name="De Vries R.P."/>
            <person name="Baker S.E."/>
            <person name="Andersen M.R."/>
        </authorList>
    </citation>
    <scope>NUCLEOTIDE SEQUENCE [LARGE SCALE GENOMIC DNA]</scope>
    <source>
        <strain evidence="2 3">CBS 209.92</strain>
    </source>
</reference>
<gene>
    <name evidence="2" type="ORF">BJX66DRAFT_316892</name>
</gene>
<accession>A0ABR4FLW9</accession>
<keyword evidence="3" id="KW-1185">Reference proteome</keyword>